<gene>
    <name evidence="2" type="ORF">Vbra_11324</name>
</gene>
<dbReference type="EMBL" id="CDMY01000179">
    <property type="protein sequence ID" value="CEL93616.1"/>
    <property type="molecule type" value="Genomic_DNA"/>
</dbReference>
<sequence length="154" mass="17493">MICLQRARRAFRDDALHRRSVWSFWGERESHLQARRRSVNDPNVSRRDAPLLPLISAIAAASWQLAVSISASAAEGGEGEKRLWISGKSTEPKKDPKAREGTKRDPKFLKCLSQCLSECKKPGSYGYSKSEDECLEDCRDECCFTYEQCSYAIR</sequence>
<keyword evidence="3" id="KW-1185">Reference proteome</keyword>
<evidence type="ECO:0000313" key="2">
    <source>
        <dbReference type="EMBL" id="CEL93616.1"/>
    </source>
</evidence>
<evidence type="ECO:0000256" key="1">
    <source>
        <dbReference type="SAM" id="MobiDB-lite"/>
    </source>
</evidence>
<dbReference type="OrthoDB" id="43861at2759"/>
<organism evidence="2 3">
    <name type="scientific">Vitrella brassicaformis (strain CCMP3155)</name>
    <dbReference type="NCBI Taxonomy" id="1169540"/>
    <lineage>
        <taxon>Eukaryota</taxon>
        <taxon>Sar</taxon>
        <taxon>Alveolata</taxon>
        <taxon>Colpodellida</taxon>
        <taxon>Vitrellaceae</taxon>
        <taxon>Vitrella</taxon>
    </lineage>
</organism>
<reference evidence="2 3" key="1">
    <citation type="submission" date="2014-11" db="EMBL/GenBank/DDBJ databases">
        <authorList>
            <person name="Zhu J."/>
            <person name="Qi W."/>
            <person name="Song R."/>
        </authorList>
    </citation>
    <scope>NUCLEOTIDE SEQUENCE [LARGE SCALE GENOMIC DNA]</scope>
</reference>
<accession>A0A0G4ECE9</accession>
<evidence type="ECO:0000313" key="3">
    <source>
        <dbReference type="Proteomes" id="UP000041254"/>
    </source>
</evidence>
<dbReference type="AlphaFoldDB" id="A0A0G4ECE9"/>
<name>A0A0G4ECE9_VITBC</name>
<protein>
    <submittedName>
        <fullName evidence="2">Uncharacterized protein</fullName>
    </submittedName>
</protein>
<proteinExistence type="predicted"/>
<dbReference type="Proteomes" id="UP000041254">
    <property type="component" value="Unassembled WGS sequence"/>
</dbReference>
<feature type="region of interest" description="Disordered" evidence="1">
    <location>
        <begin position="72"/>
        <end position="103"/>
    </location>
</feature>
<dbReference type="VEuPathDB" id="CryptoDB:Vbra_11324"/>
<dbReference type="OMA" id="DECCFTY"/>
<dbReference type="InParanoid" id="A0A0G4ECE9"/>
<feature type="compositionally biased region" description="Basic and acidic residues" evidence="1">
    <location>
        <begin position="90"/>
        <end position="103"/>
    </location>
</feature>